<dbReference type="Proteomes" id="UP000035909">
    <property type="component" value="Unassembled WGS sequence"/>
</dbReference>
<dbReference type="GO" id="GO:0019068">
    <property type="term" value="P:virion assembly"/>
    <property type="evidence" value="ECO:0007669"/>
    <property type="project" value="InterPro"/>
</dbReference>
<comment type="caution">
    <text evidence="2">The sequence shown here is derived from an EMBL/GenBank/DDBJ whole genome shotgun (WGS) entry which is preliminary data.</text>
</comment>
<dbReference type="PATRIC" id="fig|320778.3.peg.2721"/>
<accession>A0A0J1HAF3</accession>
<dbReference type="EMBL" id="LDOU01000013">
    <property type="protein sequence ID" value="KLV08638.1"/>
    <property type="molecule type" value="Genomic_DNA"/>
</dbReference>
<evidence type="ECO:0000313" key="2">
    <source>
        <dbReference type="EMBL" id="KLV08638.1"/>
    </source>
</evidence>
<dbReference type="NCBIfam" id="TIGR01539">
    <property type="entry name" value="portal_lambda"/>
    <property type="match status" value="1"/>
</dbReference>
<evidence type="ECO:0000313" key="3">
    <source>
        <dbReference type="Proteomes" id="UP000035909"/>
    </source>
</evidence>
<dbReference type="AlphaFoldDB" id="A0A0J1HAF3"/>
<name>A0A0J1HAF3_9GAMM</name>
<evidence type="ECO:0000256" key="1">
    <source>
        <dbReference type="SAM" id="MobiDB-lite"/>
    </source>
</evidence>
<organism evidence="2 3">
    <name type="scientific">Photobacterium ganghwense</name>
    <dbReference type="NCBI Taxonomy" id="320778"/>
    <lineage>
        <taxon>Bacteria</taxon>
        <taxon>Pseudomonadati</taxon>
        <taxon>Pseudomonadota</taxon>
        <taxon>Gammaproteobacteria</taxon>
        <taxon>Vibrionales</taxon>
        <taxon>Vibrionaceae</taxon>
        <taxon>Photobacterium</taxon>
    </lineage>
</organism>
<gene>
    <name evidence="2" type="ORF">ABT57_12470</name>
</gene>
<protein>
    <submittedName>
        <fullName evidence="2">Plasmid partitioning protein ParB</fullName>
    </submittedName>
</protein>
<dbReference type="InterPro" id="IPR006429">
    <property type="entry name" value="Phage_lambda_portal"/>
</dbReference>
<keyword evidence="3" id="KW-1185">Reference proteome</keyword>
<dbReference type="Pfam" id="PF05136">
    <property type="entry name" value="Phage_portal_2"/>
    <property type="match status" value="1"/>
</dbReference>
<feature type="region of interest" description="Disordered" evidence="1">
    <location>
        <begin position="493"/>
        <end position="519"/>
    </location>
</feature>
<dbReference type="OrthoDB" id="622132at2"/>
<sequence length="519" mass="58397">MKSTGLLAPDGQTPLREAVFRAGGSGFGGQMRDWHPPSKSVDAALLPVMKQANARTDDVIRNNGIAANGIQIHKDHIIGSEFRLSYKPNWLLLGIRPDKGFVREVEAIFRDIAEDPNCLIDAEGRRTFTMMMREAVETHASAGEIMAKPEWIGRRNSPFATCIRMVAPRKVNNPNYAMDKPDLRGGMDINRYGAAEAFYIEEGADNFGVAKTWRRIPKYTRTGRLGFLHVFEPSEGGQCRGVNRFMSSLEQLKMLDTLQNTTLQRAVVNAMYAASIESELGSEQAMEFLFGANQQDGSIERMLMAYGEYYSSNEVKFNGVKLPHLMPGDKINLHSAGNADNGFSALEQSIIRYIAAGIGVDYAQLSKNYAQMSYSTLRAAHNDSWRYFMGRRKIIANRFASQIFTLIFEEMLIRRYITLPSKARFGFYDRRHAWTKSDWIGSGRLAIDGLKEVKEAVLRIEAGLSTYEKELALLGEDYQETFEQQVAEMEERKAKGLPPPSWMKLQALAPDNPNENPNE</sequence>
<proteinExistence type="predicted"/>
<dbReference type="RefSeq" id="WP_047885565.1">
    <property type="nucleotide sequence ID" value="NZ_LDOU01000013.1"/>
</dbReference>
<dbReference type="STRING" id="320778.ABT57_12470"/>
<dbReference type="GO" id="GO:0005198">
    <property type="term" value="F:structural molecule activity"/>
    <property type="evidence" value="ECO:0007669"/>
    <property type="project" value="InterPro"/>
</dbReference>
<reference evidence="2 3" key="1">
    <citation type="submission" date="2015-05" db="EMBL/GenBank/DDBJ databases">
        <title>Photobacterium galathea sp. nov.</title>
        <authorList>
            <person name="Machado H."/>
            <person name="Gram L."/>
        </authorList>
    </citation>
    <scope>NUCLEOTIDE SEQUENCE [LARGE SCALE GENOMIC DNA]</scope>
    <source>
        <strain evidence="2 3">DSM 22954</strain>
    </source>
</reference>